<evidence type="ECO:0000313" key="3">
    <source>
        <dbReference type="Proteomes" id="UP000688137"/>
    </source>
</evidence>
<protein>
    <submittedName>
        <fullName evidence="2">Uncharacterized protein</fullName>
    </submittedName>
</protein>
<feature type="coiled-coil region" evidence="1">
    <location>
        <begin position="117"/>
        <end position="273"/>
    </location>
</feature>
<organism evidence="2 3">
    <name type="scientific">Paramecium primaurelia</name>
    <dbReference type="NCBI Taxonomy" id="5886"/>
    <lineage>
        <taxon>Eukaryota</taxon>
        <taxon>Sar</taxon>
        <taxon>Alveolata</taxon>
        <taxon>Ciliophora</taxon>
        <taxon>Intramacronucleata</taxon>
        <taxon>Oligohymenophorea</taxon>
        <taxon>Peniculida</taxon>
        <taxon>Parameciidae</taxon>
        <taxon>Paramecium</taxon>
    </lineage>
</organism>
<dbReference type="AlphaFoldDB" id="A0A8S1M3H3"/>
<comment type="caution">
    <text evidence="2">The sequence shown here is derived from an EMBL/GenBank/DDBJ whole genome shotgun (WGS) entry which is preliminary data.</text>
</comment>
<gene>
    <name evidence="2" type="ORF">PPRIM_AZ9-3.1.T0440104</name>
</gene>
<proteinExistence type="predicted"/>
<accession>A0A8S1M3H3</accession>
<dbReference type="EMBL" id="CAJJDM010000044">
    <property type="protein sequence ID" value="CAD8069594.1"/>
    <property type="molecule type" value="Genomic_DNA"/>
</dbReference>
<evidence type="ECO:0000256" key="1">
    <source>
        <dbReference type="SAM" id="Coils"/>
    </source>
</evidence>
<sequence length="348" mass="41321">MIFDLQPPSPSLSPNSKTRFYQEQLDKAHEIIDQLEYLLQEKEHQKKFHQTTYKNIQIPTLQLNTKLSDIIGERSKSYVTTPLQYSTPRDRRARLSMGGQTSARFVDEMKSRHSELILQYKEENIQREQKNKELNDQIQELKSELLYCQEKQSITKKEKKQTEQKLEILDNQIQNIQMQLLLSKEKGQQIQQKINEINYQDNKIKEEQEELENNKVQQYNQISEQDQQQLQEQTLNSQVQQQIQNNSSHKKLLGSLQKEIQLLENKKQELYNQTTISKFEEKQIEVKEDHFNDQQNLVIEVPQNQNIVLQSETGDQVNTFTEEDIHSIKSFKIKGHRKNRSCESCQIF</sequence>
<dbReference type="OMA" id="SELIFCQ"/>
<keyword evidence="3" id="KW-1185">Reference proteome</keyword>
<dbReference type="Proteomes" id="UP000688137">
    <property type="component" value="Unassembled WGS sequence"/>
</dbReference>
<reference evidence="2" key="1">
    <citation type="submission" date="2021-01" db="EMBL/GenBank/DDBJ databases">
        <authorList>
            <consortium name="Genoscope - CEA"/>
            <person name="William W."/>
        </authorList>
    </citation>
    <scope>NUCLEOTIDE SEQUENCE</scope>
</reference>
<keyword evidence="1" id="KW-0175">Coiled coil</keyword>
<evidence type="ECO:0000313" key="2">
    <source>
        <dbReference type="EMBL" id="CAD8069594.1"/>
    </source>
</evidence>
<name>A0A8S1M3H3_PARPR</name>